<feature type="region of interest" description="Disordered" evidence="1">
    <location>
        <begin position="21"/>
        <end position="49"/>
    </location>
</feature>
<sequence length="49" mass="5645">LERFDEAMQVDASKKWEQAMDEEHKVSHGEPDLGFGEATRRKKSIAEQV</sequence>
<protein>
    <submittedName>
        <fullName evidence="2">Uncharacterized protein</fullName>
    </submittedName>
</protein>
<dbReference type="Proteomes" id="UP000824469">
    <property type="component" value="Unassembled WGS sequence"/>
</dbReference>
<dbReference type="EMBL" id="JAHRHJ020000005">
    <property type="protein sequence ID" value="KAH9316298.1"/>
    <property type="molecule type" value="Genomic_DNA"/>
</dbReference>
<comment type="caution">
    <text evidence="2">The sequence shown here is derived from an EMBL/GenBank/DDBJ whole genome shotgun (WGS) entry which is preliminary data.</text>
</comment>
<feature type="non-terminal residue" evidence="2">
    <location>
        <position position="1"/>
    </location>
</feature>
<name>A0AA38G7H8_TAXCH</name>
<accession>A0AA38G7H8</accession>
<evidence type="ECO:0000313" key="3">
    <source>
        <dbReference type="Proteomes" id="UP000824469"/>
    </source>
</evidence>
<reference evidence="2 3" key="1">
    <citation type="journal article" date="2021" name="Nat. Plants">
        <title>The Taxus genome provides insights into paclitaxel biosynthesis.</title>
        <authorList>
            <person name="Xiong X."/>
            <person name="Gou J."/>
            <person name="Liao Q."/>
            <person name="Li Y."/>
            <person name="Zhou Q."/>
            <person name="Bi G."/>
            <person name="Li C."/>
            <person name="Du R."/>
            <person name="Wang X."/>
            <person name="Sun T."/>
            <person name="Guo L."/>
            <person name="Liang H."/>
            <person name="Lu P."/>
            <person name="Wu Y."/>
            <person name="Zhang Z."/>
            <person name="Ro D.K."/>
            <person name="Shang Y."/>
            <person name="Huang S."/>
            <person name="Yan J."/>
        </authorList>
    </citation>
    <scope>NUCLEOTIDE SEQUENCE [LARGE SCALE GENOMIC DNA]</scope>
    <source>
        <strain evidence="2">Ta-2019</strain>
    </source>
</reference>
<dbReference type="AlphaFoldDB" id="A0AA38G7H8"/>
<keyword evidence="3" id="KW-1185">Reference proteome</keyword>
<feature type="compositionally biased region" description="Basic and acidic residues" evidence="1">
    <location>
        <begin position="21"/>
        <end position="31"/>
    </location>
</feature>
<feature type="non-terminal residue" evidence="2">
    <location>
        <position position="49"/>
    </location>
</feature>
<evidence type="ECO:0000313" key="2">
    <source>
        <dbReference type="EMBL" id="KAH9316298.1"/>
    </source>
</evidence>
<evidence type="ECO:0000256" key="1">
    <source>
        <dbReference type="SAM" id="MobiDB-lite"/>
    </source>
</evidence>
<proteinExistence type="predicted"/>
<gene>
    <name evidence="2" type="ORF">KI387_024925</name>
</gene>
<organism evidence="2 3">
    <name type="scientific">Taxus chinensis</name>
    <name type="common">Chinese yew</name>
    <name type="synonym">Taxus wallichiana var. chinensis</name>
    <dbReference type="NCBI Taxonomy" id="29808"/>
    <lineage>
        <taxon>Eukaryota</taxon>
        <taxon>Viridiplantae</taxon>
        <taxon>Streptophyta</taxon>
        <taxon>Embryophyta</taxon>
        <taxon>Tracheophyta</taxon>
        <taxon>Spermatophyta</taxon>
        <taxon>Pinopsida</taxon>
        <taxon>Pinidae</taxon>
        <taxon>Conifers II</taxon>
        <taxon>Cupressales</taxon>
        <taxon>Taxaceae</taxon>
        <taxon>Taxus</taxon>
    </lineage>
</organism>